<evidence type="ECO:0000313" key="2">
    <source>
        <dbReference type="Proteomes" id="UP001152795"/>
    </source>
</evidence>
<evidence type="ECO:0000313" key="1">
    <source>
        <dbReference type="EMBL" id="CAB4028023.1"/>
    </source>
</evidence>
<reference evidence="1" key="1">
    <citation type="submission" date="2020-04" db="EMBL/GenBank/DDBJ databases">
        <authorList>
            <person name="Alioto T."/>
            <person name="Alioto T."/>
            <person name="Gomez Garrido J."/>
        </authorList>
    </citation>
    <scope>NUCLEOTIDE SEQUENCE</scope>
    <source>
        <strain evidence="1">A484AB</strain>
    </source>
</reference>
<dbReference type="SMART" id="SM00502">
    <property type="entry name" value="BBC"/>
    <property type="match status" value="1"/>
</dbReference>
<protein>
    <submittedName>
        <fullName evidence="1">Tripartite motif-containing 45-like</fullName>
    </submittedName>
</protein>
<dbReference type="GO" id="GO:0008270">
    <property type="term" value="F:zinc ion binding"/>
    <property type="evidence" value="ECO:0007669"/>
    <property type="project" value="InterPro"/>
</dbReference>
<keyword evidence="2" id="KW-1185">Reference proteome</keyword>
<dbReference type="PANTHER" id="PTHR25462">
    <property type="entry name" value="BONUS, ISOFORM C-RELATED"/>
    <property type="match status" value="1"/>
</dbReference>
<dbReference type="PANTHER" id="PTHR25462:SF296">
    <property type="entry name" value="MEIOTIC P26, ISOFORM F"/>
    <property type="match status" value="1"/>
</dbReference>
<accession>A0A7D9JF34</accession>
<dbReference type="InterPro" id="IPR047153">
    <property type="entry name" value="TRIM45/56/19-like"/>
</dbReference>
<proteinExistence type="predicted"/>
<dbReference type="InterPro" id="IPR003649">
    <property type="entry name" value="Bbox_C"/>
</dbReference>
<dbReference type="InterPro" id="IPR000315">
    <property type="entry name" value="Znf_B-box"/>
</dbReference>
<dbReference type="SMART" id="SM00336">
    <property type="entry name" value="BBOX"/>
    <property type="match status" value="2"/>
</dbReference>
<dbReference type="EMBL" id="CACRXK020015191">
    <property type="protein sequence ID" value="CAB4028023.1"/>
    <property type="molecule type" value="Genomic_DNA"/>
</dbReference>
<comment type="caution">
    <text evidence="1">The sequence shown here is derived from an EMBL/GenBank/DDBJ whole genome shotgun (WGS) entry which is preliminary data.</text>
</comment>
<gene>
    <name evidence="1" type="ORF">PACLA_8A025055</name>
</gene>
<dbReference type="Pfam" id="PF00643">
    <property type="entry name" value="zf-B_box"/>
    <property type="match status" value="1"/>
</dbReference>
<organism evidence="1 2">
    <name type="scientific">Paramuricea clavata</name>
    <name type="common">Red gorgonian</name>
    <name type="synonym">Violescent sea-whip</name>
    <dbReference type="NCBI Taxonomy" id="317549"/>
    <lineage>
        <taxon>Eukaryota</taxon>
        <taxon>Metazoa</taxon>
        <taxon>Cnidaria</taxon>
        <taxon>Anthozoa</taxon>
        <taxon>Octocorallia</taxon>
        <taxon>Malacalcyonacea</taxon>
        <taxon>Plexauridae</taxon>
        <taxon>Paramuricea</taxon>
    </lineage>
</organism>
<dbReference type="PROSITE" id="PS50119">
    <property type="entry name" value="ZF_BBOX"/>
    <property type="match status" value="2"/>
</dbReference>
<sequence>MALANDEPAAKKICCNSCDSEDAARSRCSECGIFLCQFCTEFHKRSRSMKHHELWTIEELKTNPEGLHNIAEKIRCPKHKEEVIKLFCKTCQTTICRDCIIVDHRQHEYGFADEVAVEEKQKMNENLNEVKQRKGRLVQGIVNLKKFNESLEAMKESTIAEINQHFDEISKSIESRKTEMVEKATSLTNSKQKQIHTQLEGLEVALASCESSIDFTERAFKNGNNVQILSMKKYILQSLDELKTVKDQSKPCVTEDMAFTIPSSAQEAKRVLLNWYDVDVTVANPENCNASFKATEKVEGNSTP</sequence>
<dbReference type="SUPFAM" id="SSF57845">
    <property type="entry name" value="B-box zinc-binding domain"/>
    <property type="match status" value="1"/>
</dbReference>
<name>A0A7D9JF34_PARCT</name>
<dbReference type="AlphaFoldDB" id="A0A7D9JF34"/>
<dbReference type="OrthoDB" id="5964090at2759"/>
<dbReference type="Gene3D" id="3.30.160.60">
    <property type="entry name" value="Classic Zinc Finger"/>
    <property type="match status" value="1"/>
</dbReference>
<dbReference type="Proteomes" id="UP001152795">
    <property type="component" value="Unassembled WGS sequence"/>
</dbReference>